<dbReference type="Proteomes" id="UP000486351">
    <property type="component" value="Unassembled WGS sequence"/>
</dbReference>
<evidence type="ECO:0000313" key="5">
    <source>
        <dbReference type="Proteomes" id="UP000486351"/>
    </source>
</evidence>
<evidence type="ECO:0000313" key="1">
    <source>
        <dbReference type="EMBL" id="KAE9074313.1"/>
    </source>
</evidence>
<comment type="caution">
    <text evidence="1">The sequence shown here is derived from an EMBL/GenBank/DDBJ whole genome shotgun (WGS) entry which is preliminary data.</text>
</comment>
<organism evidence="1 6">
    <name type="scientific">Phytophthora fragariae</name>
    <dbReference type="NCBI Taxonomy" id="53985"/>
    <lineage>
        <taxon>Eukaryota</taxon>
        <taxon>Sar</taxon>
        <taxon>Stramenopiles</taxon>
        <taxon>Oomycota</taxon>
        <taxon>Peronosporomycetes</taxon>
        <taxon>Peronosporales</taxon>
        <taxon>Peronosporaceae</taxon>
        <taxon>Phytophthora</taxon>
    </lineage>
</organism>
<evidence type="ECO:0008006" key="7">
    <source>
        <dbReference type="Google" id="ProtNLM"/>
    </source>
</evidence>
<evidence type="ECO:0000313" key="4">
    <source>
        <dbReference type="Proteomes" id="UP000476176"/>
    </source>
</evidence>
<dbReference type="EMBL" id="QXFX01002714">
    <property type="protein sequence ID" value="KAE9074313.1"/>
    <property type="molecule type" value="Genomic_DNA"/>
</dbReference>
<reference evidence="4 5" key="1">
    <citation type="submission" date="2018-09" db="EMBL/GenBank/DDBJ databases">
        <title>Genomic investigation of the strawberry pathogen Phytophthora fragariae indicates pathogenicity is determined by transcriptional variation in three key races.</title>
        <authorList>
            <person name="Adams T.M."/>
            <person name="Armitage A.D."/>
            <person name="Sobczyk M.K."/>
            <person name="Bates H.J."/>
            <person name="Dunwell J.M."/>
            <person name="Nellist C.F."/>
            <person name="Harrison R.J."/>
        </authorList>
    </citation>
    <scope>NUCLEOTIDE SEQUENCE [LARGE SCALE GENOMIC DNA]</scope>
    <source>
        <strain evidence="2 4">BC-23</strain>
        <strain evidence="3 5">NOV-77</strain>
        <strain evidence="1 6">ONT-3</strain>
    </source>
</reference>
<gene>
    <name evidence="2" type="ORF">PF004_g24087</name>
    <name evidence="3" type="ORF">PF008_g24704</name>
    <name evidence="1" type="ORF">PF010_g24723</name>
</gene>
<dbReference type="Gene3D" id="3.40.50.300">
    <property type="entry name" value="P-loop containing nucleotide triphosphate hydrolases"/>
    <property type="match status" value="1"/>
</dbReference>
<accession>A0A6G0K2C8</accession>
<proteinExistence type="predicted"/>
<dbReference type="EMBL" id="QXFY01002682">
    <property type="protein sequence ID" value="KAE9293818.1"/>
    <property type="molecule type" value="Genomic_DNA"/>
</dbReference>
<dbReference type="Proteomes" id="UP000476176">
    <property type="component" value="Unassembled WGS sequence"/>
</dbReference>
<evidence type="ECO:0000313" key="3">
    <source>
        <dbReference type="EMBL" id="KAE9293818.1"/>
    </source>
</evidence>
<dbReference type="EMBL" id="QXGC01002686">
    <property type="protein sequence ID" value="KAE9182963.1"/>
    <property type="molecule type" value="Genomic_DNA"/>
</dbReference>
<name>A0A6G0K2C8_9STRA</name>
<sequence length="66" mass="7738">MERKVYQVVDDYWAHCEDYRELMDHPPRLFLIMRGLTGSGKSTFAQKIVRYADQFGLHTLICSADN</sequence>
<evidence type="ECO:0000313" key="6">
    <source>
        <dbReference type="Proteomes" id="UP000488956"/>
    </source>
</evidence>
<protein>
    <recommendedName>
        <fullName evidence="7">Zeta toxin domain-containing protein</fullName>
    </recommendedName>
</protein>
<evidence type="ECO:0000313" key="2">
    <source>
        <dbReference type="EMBL" id="KAE9182963.1"/>
    </source>
</evidence>
<dbReference type="Proteomes" id="UP000488956">
    <property type="component" value="Unassembled WGS sequence"/>
</dbReference>
<dbReference type="AlphaFoldDB" id="A0A6G0K2C8"/>
<dbReference type="InterPro" id="IPR027417">
    <property type="entry name" value="P-loop_NTPase"/>
</dbReference>
<dbReference type="SUPFAM" id="SSF52540">
    <property type="entry name" value="P-loop containing nucleoside triphosphate hydrolases"/>
    <property type="match status" value="1"/>
</dbReference>